<proteinExistence type="predicted"/>
<organism evidence="1 2">
    <name type="scientific">Candidatus Clostridium eludens</name>
    <dbReference type="NCBI Taxonomy" id="3381663"/>
    <lineage>
        <taxon>Bacteria</taxon>
        <taxon>Bacillati</taxon>
        <taxon>Bacillota</taxon>
        <taxon>Clostridia</taxon>
        <taxon>Eubacteriales</taxon>
        <taxon>Clostridiaceae</taxon>
        <taxon>Clostridium</taxon>
    </lineage>
</organism>
<comment type="caution">
    <text evidence="1">The sequence shown here is derived from an EMBL/GenBank/DDBJ whole genome shotgun (WGS) entry which is preliminary data.</text>
</comment>
<reference evidence="1 2" key="1">
    <citation type="submission" date="2024-11" db="EMBL/GenBank/DDBJ databases">
        <authorList>
            <person name="Heng Y.C."/>
            <person name="Lim A.C.H."/>
            <person name="Lee J.K.Y."/>
            <person name="Kittelmann S."/>
        </authorList>
    </citation>
    <scope>NUCLEOTIDE SEQUENCE [LARGE SCALE GENOMIC DNA]</scope>
    <source>
        <strain evidence="1 2">WILCCON 0269</strain>
    </source>
</reference>
<evidence type="ECO:0008006" key="3">
    <source>
        <dbReference type="Google" id="ProtNLM"/>
    </source>
</evidence>
<dbReference type="Proteomes" id="UP001623660">
    <property type="component" value="Unassembled WGS sequence"/>
</dbReference>
<keyword evidence="2" id="KW-1185">Reference proteome</keyword>
<dbReference type="RefSeq" id="WP_406793448.1">
    <property type="nucleotide sequence ID" value="NZ_JBJHZX010000029.1"/>
</dbReference>
<dbReference type="EMBL" id="JBJHZX010000029">
    <property type="protein sequence ID" value="MFL0197343.1"/>
    <property type="molecule type" value="Genomic_DNA"/>
</dbReference>
<name>A0ABW8SNY0_9CLOT</name>
<gene>
    <name evidence="1" type="ORF">ACJDU8_17510</name>
</gene>
<accession>A0ABW8SNY0</accession>
<sequence length="77" mass="9129">MNNEEKILNILSELSTTVNQIQRQINDNHTEVMLKLDALEKNQESIKDFIINPDNTFKKSEEAYQFVQHVKSYFNKQ</sequence>
<evidence type="ECO:0000313" key="1">
    <source>
        <dbReference type="EMBL" id="MFL0197343.1"/>
    </source>
</evidence>
<protein>
    <recommendedName>
        <fullName evidence="3">DUF1657 domain-containing protein</fullName>
    </recommendedName>
</protein>
<evidence type="ECO:0000313" key="2">
    <source>
        <dbReference type="Proteomes" id="UP001623660"/>
    </source>
</evidence>